<protein>
    <submittedName>
        <fullName evidence="2">Uncharacterized protein</fullName>
    </submittedName>
</protein>
<dbReference type="KEGG" id="cre:CHLRE_12g512202v5"/>
<gene>
    <name evidence="2" type="ORF">CHLRE_12g512202v5</name>
</gene>
<reference evidence="2 3" key="1">
    <citation type="journal article" date="2007" name="Science">
        <title>The Chlamydomonas genome reveals the evolution of key animal and plant functions.</title>
        <authorList>
            <person name="Merchant S.S."/>
            <person name="Prochnik S.E."/>
            <person name="Vallon O."/>
            <person name="Harris E.H."/>
            <person name="Karpowicz S.J."/>
            <person name="Witman G.B."/>
            <person name="Terry A."/>
            <person name="Salamov A."/>
            <person name="Fritz-Laylin L.K."/>
            <person name="Marechal-Drouard L."/>
            <person name="Marshall W.F."/>
            <person name="Qu L.H."/>
            <person name="Nelson D.R."/>
            <person name="Sanderfoot A.A."/>
            <person name="Spalding M.H."/>
            <person name="Kapitonov V.V."/>
            <person name="Ren Q."/>
            <person name="Ferris P."/>
            <person name="Lindquist E."/>
            <person name="Shapiro H."/>
            <person name="Lucas S.M."/>
            <person name="Grimwood J."/>
            <person name="Schmutz J."/>
            <person name="Cardol P."/>
            <person name="Cerutti H."/>
            <person name="Chanfreau G."/>
            <person name="Chen C.L."/>
            <person name="Cognat V."/>
            <person name="Croft M.T."/>
            <person name="Dent R."/>
            <person name="Dutcher S."/>
            <person name="Fernandez E."/>
            <person name="Fukuzawa H."/>
            <person name="Gonzalez-Ballester D."/>
            <person name="Gonzalez-Halphen D."/>
            <person name="Hallmann A."/>
            <person name="Hanikenne M."/>
            <person name="Hippler M."/>
            <person name="Inwood W."/>
            <person name="Jabbari K."/>
            <person name="Kalanon M."/>
            <person name="Kuras R."/>
            <person name="Lefebvre P.A."/>
            <person name="Lemaire S.D."/>
            <person name="Lobanov A.V."/>
            <person name="Lohr M."/>
            <person name="Manuell A."/>
            <person name="Meier I."/>
            <person name="Mets L."/>
            <person name="Mittag M."/>
            <person name="Mittelmeier T."/>
            <person name="Moroney J.V."/>
            <person name="Moseley J."/>
            <person name="Napoli C."/>
            <person name="Nedelcu A.M."/>
            <person name="Niyogi K."/>
            <person name="Novoselov S.V."/>
            <person name="Paulsen I.T."/>
            <person name="Pazour G."/>
            <person name="Purton S."/>
            <person name="Ral J.P."/>
            <person name="Riano-Pachon D.M."/>
            <person name="Riekhof W."/>
            <person name="Rymarquis L."/>
            <person name="Schroda M."/>
            <person name="Stern D."/>
            <person name="Umen J."/>
            <person name="Willows R."/>
            <person name="Wilson N."/>
            <person name="Zimmer S.L."/>
            <person name="Allmer J."/>
            <person name="Balk J."/>
            <person name="Bisova K."/>
            <person name="Chen C.J."/>
            <person name="Elias M."/>
            <person name="Gendler K."/>
            <person name="Hauser C."/>
            <person name="Lamb M.R."/>
            <person name="Ledford H."/>
            <person name="Long J.C."/>
            <person name="Minagawa J."/>
            <person name="Page M.D."/>
            <person name="Pan J."/>
            <person name="Pootakham W."/>
            <person name="Roje S."/>
            <person name="Rose A."/>
            <person name="Stahlberg E."/>
            <person name="Terauchi A.M."/>
            <person name="Yang P."/>
            <person name="Ball S."/>
            <person name="Bowler C."/>
            <person name="Dieckmann C.L."/>
            <person name="Gladyshev V.N."/>
            <person name="Green P."/>
            <person name="Jorgensen R."/>
            <person name="Mayfield S."/>
            <person name="Mueller-Roeber B."/>
            <person name="Rajamani S."/>
            <person name="Sayre R.T."/>
            <person name="Brokstein P."/>
            <person name="Dubchak I."/>
            <person name="Goodstein D."/>
            <person name="Hornick L."/>
            <person name="Huang Y.W."/>
            <person name="Jhaveri J."/>
            <person name="Luo Y."/>
            <person name="Martinez D."/>
            <person name="Ngau W.C."/>
            <person name="Otillar B."/>
            <person name="Poliakov A."/>
            <person name="Porter A."/>
            <person name="Szajkowski L."/>
            <person name="Werner G."/>
            <person name="Zhou K."/>
            <person name="Grigoriev I.V."/>
            <person name="Rokhsar D.S."/>
            <person name="Grossman A.R."/>
        </authorList>
    </citation>
    <scope>NUCLEOTIDE SEQUENCE [LARGE SCALE GENOMIC DNA]</scope>
    <source>
        <strain evidence="3">CC-503</strain>
    </source>
</reference>
<feature type="compositionally biased region" description="Low complexity" evidence="1">
    <location>
        <begin position="1"/>
        <end position="15"/>
    </location>
</feature>
<dbReference type="Proteomes" id="UP000006906">
    <property type="component" value="Chromosome 12"/>
</dbReference>
<name>A0A2K3D2H7_CHLRE</name>
<accession>A0A2K3D2H7</accession>
<dbReference type="AlphaFoldDB" id="A0A2K3D2H7"/>
<dbReference type="EMBL" id="CM008973">
    <property type="protein sequence ID" value="PNW74738.1"/>
    <property type="molecule type" value="Genomic_DNA"/>
</dbReference>
<organism evidence="2 3">
    <name type="scientific">Chlamydomonas reinhardtii</name>
    <name type="common">Chlamydomonas smithii</name>
    <dbReference type="NCBI Taxonomy" id="3055"/>
    <lineage>
        <taxon>Eukaryota</taxon>
        <taxon>Viridiplantae</taxon>
        <taxon>Chlorophyta</taxon>
        <taxon>core chlorophytes</taxon>
        <taxon>Chlorophyceae</taxon>
        <taxon>CS clade</taxon>
        <taxon>Chlamydomonadales</taxon>
        <taxon>Chlamydomonadaceae</taxon>
        <taxon>Chlamydomonas</taxon>
    </lineage>
</organism>
<feature type="region of interest" description="Disordered" evidence="1">
    <location>
        <begin position="1"/>
        <end position="121"/>
    </location>
</feature>
<dbReference type="InParanoid" id="A0A2K3D2H7"/>
<dbReference type="Gramene" id="PNW74738">
    <property type="protein sequence ID" value="PNW74738"/>
    <property type="gene ID" value="CHLRE_12g512202v5"/>
</dbReference>
<evidence type="ECO:0000313" key="3">
    <source>
        <dbReference type="Proteomes" id="UP000006906"/>
    </source>
</evidence>
<dbReference type="GeneID" id="66055548"/>
<dbReference type="RefSeq" id="XP_042918117.1">
    <property type="nucleotide sequence ID" value="XM_043068251.1"/>
</dbReference>
<keyword evidence="3" id="KW-1185">Reference proteome</keyword>
<sequence>MTGQQQRTPRTPRTQFATQLLPGPSPAPANPPPAASAPPARRLRTNQLSFPATGAVAGAVFGGGGRGAGSGHRRRARGSTPPDVDDGGGRRGAADTAGAGGARLPTRVCAQLPAPTRAPAD</sequence>
<evidence type="ECO:0000313" key="2">
    <source>
        <dbReference type="EMBL" id="PNW74738.1"/>
    </source>
</evidence>
<evidence type="ECO:0000256" key="1">
    <source>
        <dbReference type="SAM" id="MobiDB-lite"/>
    </source>
</evidence>
<feature type="compositionally biased region" description="Gly residues" evidence="1">
    <location>
        <begin position="60"/>
        <end position="70"/>
    </location>
</feature>
<feature type="compositionally biased region" description="Pro residues" evidence="1">
    <location>
        <begin position="23"/>
        <end position="36"/>
    </location>
</feature>
<proteinExistence type="predicted"/>